<name>A0A2Z3L9D1_9BACT</name>
<feature type="domain" description="Smf/DprA SLOG" evidence="2">
    <location>
        <begin position="86"/>
        <end position="289"/>
    </location>
</feature>
<dbReference type="Gene3D" id="3.40.50.450">
    <property type="match status" value="1"/>
</dbReference>
<dbReference type="KEGG" id="cher:DK880_00663"/>
<dbReference type="PANTHER" id="PTHR43022">
    <property type="entry name" value="PROTEIN SMF"/>
    <property type="match status" value="1"/>
</dbReference>
<dbReference type="Proteomes" id="UP000245872">
    <property type="component" value="Chromosome"/>
</dbReference>
<dbReference type="Gene3D" id="1.10.10.10">
    <property type="entry name" value="Winged helix-like DNA-binding domain superfamily/Winged helix DNA-binding domain"/>
    <property type="match status" value="1"/>
</dbReference>
<dbReference type="OrthoDB" id="9785707at2"/>
<accession>A0A2Z3L9D1</accession>
<evidence type="ECO:0000313" key="5">
    <source>
        <dbReference type="Proteomes" id="UP000245872"/>
    </source>
</evidence>
<dbReference type="InterPro" id="IPR036388">
    <property type="entry name" value="WH-like_DNA-bd_sf"/>
</dbReference>
<gene>
    <name evidence="4" type="primary">dprA</name>
    <name evidence="4" type="ORF">DK880_00663</name>
</gene>
<evidence type="ECO:0000259" key="3">
    <source>
        <dbReference type="Pfam" id="PF17782"/>
    </source>
</evidence>
<dbReference type="AlphaFoldDB" id="A0A2Z3L9D1"/>
<evidence type="ECO:0000313" key="4">
    <source>
        <dbReference type="EMBL" id="AWN81977.1"/>
    </source>
</evidence>
<dbReference type="InterPro" id="IPR057666">
    <property type="entry name" value="DrpA_SLOG"/>
</dbReference>
<proteinExistence type="inferred from homology"/>
<dbReference type="SUPFAM" id="SSF47781">
    <property type="entry name" value="RuvA domain 2-like"/>
    <property type="match status" value="1"/>
</dbReference>
<comment type="similarity">
    <text evidence="1">Belongs to the DprA/Smf family.</text>
</comment>
<dbReference type="NCBIfam" id="TIGR00732">
    <property type="entry name" value="dprA"/>
    <property type="match status" value="1"/>
</dbReference>
<evidence type="ECO:0000259" key="2">
    <source>
        <dbReference type="Pfam" id="PF02481"/>
    </source>
</evidence>
<dbReference type="SUPFAM" id="SSF102405">
    <property type="entry name" value="MCP/YpsA-like"/>
    <property type="match status" value="1"/>
</dbReference>
<feature type="domain" description="DprA winged helix" evidence="3">
    <location>
        <begin position="309"/>
        <end position="363"/>
    </location>
</feature>
<dbReference type="InterPro" id="IPR010994">
    <property type="entry name" value="RuvA_2-like"/>
</dbReference>
<keyword evidence="5" id="KW-1185">Reference proteome</keyword>
<dbReference type="InterPro" id="IPR003488">
    <property type="entry name" value="DprA"/>
</dbReference>
<organism evidence="4 5">
    <name type="scientific">Candidatus Cardinium hertigii</name>
    <dbReference type="NCBI Taxonomy" id="247481"/>
    <lineage>
        <taxon>Bacteria</taxon>
        <taxon>Pseudomonadati</taxon>
        <taxon>Bacteroidota</taxon>
        <taxon>Cytophagia</taxon>
        <taxon>Cytophagales</taxon>
        <taxon>Amoebophilaceae</taxon>
        <taxon>Candidatus Cardinium</taxon>
    </lineage>
</organism>
<sequence>MVSTLEEKHYRLALSLVSGIGSSRLKKLVDHFGTAQAVWKAAYHSHSVISPNIARQIAMEANNKLSQAKEICQLHEAENIQLLIPGTLLFPKRLLELPDCPALLYYQGNTLLNNKRIISIVGTRQLSLYGQRMIVKFLEQLHPYQPLVVSGLAYGTDIKVHKEALAMGLPTIAVLPSSLDNIYPVSHRQIAKKIVACNGGLLTEYSMGSGIRNYFFVARNRIVAGLSDVTVVIEAKEKSGALLTAYYANSYHREVFALPGNVDNATVAGCHQLIKRNQAHLLTHMDDLAYIMNWNVEAVPKRDRYATYALTPAEKLILAQYQQTSDPIAIDVLLTATALPLGELHIALLSLELQGLLHALPGKRFTVARPLN</sequence>
<evidence type="ECO:0000256" key="1">
    <source>
        <dbReference type="ARBA" id="ARBA00006525"/>
    </source>
</evidence>
<protein>
    <submittedName>
        <fullName evidence="4">DNA processing protein DprA</fullName>
    </submittedName>
</protein>
<dbReference type="Pfam" id="PF17782">
    <property type="entry name" value="WHD_DprA"/>
    <property type="match status" value="1"/>
</dbReference>
<dbReference type="RefSeq" id="WP_109997379.1">
    <property type="nucleotide sequence ID" value="NZ_CP029619.1"/>
</dbReference>
<dbReference type="InterPro" id="IPR041614">
    <property type="entry name" value="DprA_WH"/>
</dbReference>
<dbReference type="GO" id="GO:0009294">
    <property type="term" value="P:DNA-mediated transformation"/>
    <property type="evidence" value="ECO:0007669"/>
    <property type="project" value="InterPro"/>
</dbReference>
<reference evidence="4 5" key="1">
    <citation type="submission" date="2018-05" db="EMBL/GenBank/DDBJ databases">
        <title>Candidatus Cardinium hertigii Genome Assembly.</title>
        <authorList>
            <person name="Showmaker K.C."/>
            <person name="Walden K.O."/>
            <person name="Fields C.J."/>
            <person name="Lambert K.N."/>
            <person name="Hudson M.E."/>
        </authorList>
    </citation>
    <scope>NUCLEOTIDE SEQUENCE [LARGE SCALE GENOMIC DNA]</scope>
    <source>
        <strain evidence="5">cHgTN10</strain>
    </source>
</reference>
<dbReference type="EMBL" id="CP029619">
    <property type="protein sequence ID" value="AWN81977.1"/>
    <property type="molecule type" value="Genomic_DNA"/>
</dbReference>
<dbReference type="PANTHER" id="PTHR43022:SF1">
    <property type="entry name" value="PROTEIN SMF"/>
    <property type="match status" value="1"/>
</dbReference>
<dbReference type="Pfam" id="PF02481">
    <property type="entry name" value="DNA_processg_A"/>
    <property type="match status" value="1"/>
</dbReference>